<dbReference type="InterPro" id="IPR021741">
    <property type="entry name" value="DUF3311"/>
</dbReference>
<evidence type="ECO:0000313" key="2">
    <source>
        <dbReference type="EMBL" id="NVN12604.1"/>
    </source>
</evidence>
<dbReference type="AlphaFoldDB" id="A0A7Y7IYC6"/>
<dbReference type="RefSeq" id="WP_176641167.1">
    <property type="nucleotide sequence ID" value="NZ_JABXXP010000511.1"/>
</dbReference>
<organism evidence="2 3">
    <name type="scientific">Nguyenibacter vanlangensis</name>
    <dbReference type="NCBI Taxonomy" id="1216886"/>
    <lineage>
        <taxon>Bacteria</taxon>
        <taxon>Pseudomonadati</taxon>
        <taxon>Pseudomonadota</taxon>
        <taxon>Alphaproteobacteria</taxon>
        <taxon>Acetobacterales</taxon>
        <taxon>Acetobacteraceae</taxon>
        <taxon>Nguyenibacter</taxon>
    </lineage>
</organism>
<dbReference type="Proteomes" id="UP000534870">
    <property type="component" value="Unassembled WGS sequence"/>
</dbReference>
<feature type="transmembrane region" description="Helical" evidence="1">
    <location>
        <begin position="12"/>
        <end position="32"/>
    </location>
</feature>
<keyword evidence="1" id="KW-1133">Transmembrane helix</keyword>
<protein>
    <submittedName>
        <fullName evidence="2">DUF3311 domain-containing protein</fullName>
    </submittedName>
</protein>
<keyword evidence="1" id="KW-0472">Membrane</keyword>
<evidence type="ECO:0000256" key="1">
    <source>
        <dbReference type="SAM" id="Phobius"/>
    </source>
</evidence>
<name>A0A7Y7IYC6_9PROT</name>
<proteinExistence type="predicted"/>
<comment type="caution">
    <text evidence="2">The sequence shown here is derived from an EMBL/GenBank/DDBJ whole genome shotgun (WGS) entry which is preliminary data.</text>
</comment>
<accession>A0A7Y7IYC6</accession>
<dbReference type="Pfam" id="PF11755">
    <property type="entry name" value="DUF3311"/>
    <property type="match status" value="1"/>
</dbReference>
<dbReference type="EMBL" id="JABXXP010000511">
    <property type="protein sequence ID" value="NVN12604.1"/>
    <property type="molecule type" value="Genomic_DNA"/>
</dbReference>
<gene>
    <name evidence="2" type="ORF">HUK84_15975</name>
</gene>
<keyword evidence="1" id="KW-0812">Transmembrane</keyword>
<evidence type="ECO:0000313" key="3">
    <source>
        <dbReference type="Proteomes" id="UP000534870"/>
    </source>
</evidence>
<feature type="transmembrane region" description="Helical" evidence="1">
    <location>
        <begin position="47"/>
        <end position="66"/>
    </location>
</feature>
<sequence length="90" mass="10165">MTHPPSSAAPRWRLAIGLGIPFCAVDLALPLLDRIPGTILGFPVVTFWLYGWFVLTTICMALVWLLHDRYIDDRYIDDGHIDGGPTRDRD</sequence>
<reference evidence="2 3" key="1">
    <citation type="submission" date="2020-06" db="EMBL/GenBank/DDBJ databases">
        <title>Description of novel acetic acid bacteria.</title>
        <authorList>
            <person name="Sombolestani A."/>
        </authorList>
    </citation>
    <scope>NUCLEOTIDE SEQUENCE [LARGE SCALE GENOMIC DNA]</scope>
    <source>
        <strain evidence="2 3">LMG 31431</strain>
    </source>
</reference>